<dbReference type="EMBL" id="CP053716">
    <property type="protein sequence ID" value="QKF07552.1"/>
    <property type="molecule type" value="Genomic_DNA"/>
</dbReference>
<proteinExistence type="predicted"/>
<dbReference type="KEGG" id="bwa:HLV38_05035"/>
<gene>
    <name evidence="1" type="ORF">HLV38_05035</name>
</gene>
<dbReference type="AlphaFoldDB" id="A0A6M8J9R1"/>
<sequence>MAEKKLHDLIDEQTAAEVKETVRRGPFRFSEVGIPFGSVVRFVEDDRHIRYNNEVTSLSRLPQDLKGFDHPVQGTLRFAYEGKILNDIRNEREAGR</sequence>
<reference evidence="2" key="1">
    <citation type="submission" date="2020-05" db="EMBL/GenBank/DDBJ databases">
        <title>Novel species in genus Nocardioides.</title>
        <authorList>
            <person name="Zhang G."/>
        </authorList>
    </citation>
    <scope>NUCLEOTIDE SEQUENCE [LARGE SCALE GENOMIC DNA]</scope>
    <source>
        <strain evidence="2">zg-1050</strain>
    </source>
</reference>
<organism evidence="1 2">
    <name type="scientific">Berryella wangjianweii</name>
    <dbReference type="NCBI Taxonomy" id="2734634"/>
    <lineage>
        <taxon>Bacteria</taxon>
        <taxon>Bacillati</taxon>
        <taxon>Actinomycetota</taxon>
        <taxon>Coriobacteriia</taxon>
        <taxon>Eggerthellales</taxon>
        <taxon>Eggerthellaceae</taxon>
        <taxon>Berryella</taxon>
    </lineage>
</organism>
<protein>
    <submittedName>
        <fullName evidence="1">Uncharacterized protein</fullName>
    </submittedName>
</protein>
<evidence type="ECO:0000313" key="1">
    <source>
        <dbReference type="EMBL" id="QKF07552.1"/>
    </source>
</evidence>
<dbReference type="RefSeq" id="WP_173164765.1">
    <property type="nucleotide sequence ID" value="NZ_CP053716.1"/>
</dbReference>
<dbReference type="Proteomes" id="UP000503297">
    <property type="component" value="Chromosome"/>
</dbReference>
<keyword evidence="2" id="KW-1185">Reference proteome</keyword>
<accession>A0A6M8J9R1</accession>
<name>A0A6M8J9R1_9ACTN</name>
<evidence type="ECO:0000313" key="2">
    <source>
        <dbReference type="Proteomes" id="UP000503297"/>
    </source>
</evidence>